<organism evidence="4 5">
    <name type="scientific">Sphingomonas plantiphila</name>
    <dbReference type="NCBI Taxonomy" id="3163295"/>
    <lineage>
        <taxon>Bacteria</taxon>
        <taxon>Pseudomonadati</taxon>
        <taxon>Pseudomonadota</taxon>
        <taxon>Alphaproteobacteria</taxon>
        <taxon>Sphingomonadales</taxon>
        <taxon>Sphingomonadaceae</taxon>
        <taxon>Sphingomonas</taxon>
    </lineage>
</organism>
<dbReference type="InterPro" id="IPR029058">
    <property type="entry name" value="AB_hydrolase_fold"/>
</dbReference>
<dbReference type="GO" id="GO:0016787">
    <property type="term" value="F:hydrolase activity"/>
    <property type="evidence" value="ECO:0007669"/>
    <property type="project" value="UniProtKB-KW"/>
</dbReference>
<dbReference type="InterPro" id="IPR049492">
    <property type="entry name" value="BD-FAE-like_dom"/>
</dbReference>
<feature type="signal peptide" evidence="2">
    <location>
        <begin position="1"/>
        <end position="20"/>
    </location>
</feature>
<keyword evidence="5" id="KW-1185">Reference proteome</keyword>
<dbReference type="Pfam" id="PF20434">
    <property type="entry name" value="BD-FAE"/>
    <property type="match status" value="1"/>
</dbReference>
<dbReference type="RefSeq" id="WP_408076712.1">
    <property type="nucleotide sequence ID" value="NZ_JBELQC010000001.1"/>
</dbReference>
<evidence type="ECO:0000259" key="3">
    <source>
        <dbReference type="Pfam" id="PF20434"/>
    </source>
</evidence>
<protein>
    <submittedName>
        <fullName evidence="4">Alpha/beta hydrolase</fullName>
    </submittedName>
</protein>
<evidence type="ECO:0000313" key="4">
    <source>
        <dbReference type="EMBL" id="MFL9839746.1"/>
    </source>
</evidence>
<evidence type="ECO:0000256" key="2">
    <source>
        <dbReference type="SAM" id="SignalP"/>
    </source>
</evidence>
<dbReference type="InterPro" id="IPR050300">
    <property type="entry name" value="GDXG_lipolytic_enzyme"/>
</dbReference>
<proteinExistence type="predicted"/>
<dbReference type="Proteomes" id="UP001629244">
    <property type="component" value="Unassembled WGS sequence"/>
</dbReference>
<keyword evidence="2" id="KW-0732">Signal</keyword>
<keyword evidence="1 4" id="KW-0378">Hydrolase</keyword>
<comment type="caution">
    <text evidence="4">The sequence shown here is derived from an EMBL/GenBank/DDBJ whole genome shotgun (WGS) entry which is preliminary data.</text>
</comment>
<gene>
    <name evidence="4" type="ORF">ABS767_02115</name>
</gene>
<dbReference type="Gene3D" id="3.40.50.1820">
    <property type="entry name" value="alpha/beta hydrolase"/>
    <property type="match status" value="1"/>
</dbReference>
<evidence type="ECO:0000256" key="1">
    <source>
        <dbReference type="ARBA" id="ARBA00022801"/>
    </source>
</evidence>
<reference evidence="4 5" key="1">
    <citation type="submission" date="2024-06" db="EMBL/GenBank/DDBJ databases">
        <authorList>
            <person name="Kaempfer P."/>
            <person name="Viver T."/>
        </authorList>
    </citation>
    <scope>NUCLEOTIDE SEQUENCE [LARGE SCALE GENOMIC DNA]</scope>
    <source>
        <strain evidence="4 5">ST-64</strain>
    </source>
</reference>
<feature type="domain" description="BD-FAE-like" evidence="3">
    <location>
        <begin position="66"/>
        <end position="259"/>
    </location>
</feature>
<evidence type="ECO:0000313" key="5">
    <source>
        <dbReference type="Proteomes" id="UP001629244"/>
    </source>
</evidence>
<accession>A0ABW8YKL5</accession>
<dbReference type="EMBL" id="JBELQC010000001">
    <property type="protein sequence ID" value="MFL9839746.1"/>
    <property type="molecule type" value="Genomic_DNA"/>
</dbReference>
<dbReference type="SUPFAM" id="SSF53474">
    <property type="entry name" value="alpha/beta-Hydrolases"/>
    <property type="match status" value="1"/>
</dbReference>
<feature type="chain" id="PRO_5045656557" evidence="2">
    <location>
        <begin position="21"/>
        <end position="316"/>
    </location>
</feature>
<name>A0ABW8YKL5_9SPHN</name>
<dbReference type="PANTHER" id="PTHR48081">
    <property type="entry name" value="AB HYDROLASE SUPERFAMILY PROTEIN C4A8.06C"/>
    <property type="match status" value="1"/>
</dbReference>
<sequence length="316" mass="33818">MTRLFLALLFLFAAATPSAAADRGPDQVFKLWPANMPGAGGPRGPEKIGEKGSAKGAVTNVTTPRMEIYRPAKPNGAAVLVIGGGGYFRIQIASAAVPTARWLQARGVTAVVLYYRLPGDGWNADAPFQDGQRAMRLLRANADRLQIDPKRIGVLGFSAGGHLAGMMATRGGHDFYPPGDVADRVSAIPDFAAMIYPVVSMRAPIDTTRTAKHLSVLPGYRDTMSVEALVTAQTPPIFLAHAADDPIADPEHSQRLYAAMRAAKRPVELHLFERGGHSWGLGKRGEPVAAWPRLFAAWARANGWLPQPAKDAAQAD</sequence>
<dbReference type="PANTHER" id="PTHR48081:SF6">
    <property type="entry name" value="PEPTIDASE S9 PROLYL OLIGOPEPTIDASE CATALYTIC DOMAIN-CONTAINING PROTEIN"/>
    <property type="match status" value="1"/>
</dbReference>